<evidence type="ECO:0000313" key="1">
    <source>
        <dbReference type="EMBL" id="GAI81263.1"/>
    </source>
</evidence>
<proteinExistence type="predicted"/>
<dbReference type="InterPro" id="IPR036047">
    <property type="entry name" value="F-box-like_dom_sf"/>
</dbReference>
<sequence>MEKEHLSKDVIFLLALELDLPSILQLCLTSKKYNQHICENPNFWKNKLLKEYPQLNSVINDIYDYKNTYKHVKRLVPTTIQPHFNNYIQFGFKN</sequence>
<reference evidence="1" key="1">
    <citation type="journal article" date="2014" name="Front. Microbiol.">
        <title>High frequency of phylogenetically diverse reductive dehalogenase-homologous genes in deep subseafloor sedimentary metagenomes.</title>
        <authorList>
            <person name="Kawai M."/>
            <person name="Futagami T."/>
            <person name="Toyoda A."/>
            <person name="Takaki Y."/>
            <person name="Nishi S."/>
            <person name="Hori S."/>
            <person name="Arai W."/>
            <person name="Tsubouchi T."/>
            <person name="Morono Y."/>
            <person name="Uchiyama I."/>
            <person name="Ito T."/>
            <person name="Fujiyama A."/>
            <person name="Inagaki F."/>
            <person name="Takami H."/>
        </authorList>
    </citation>
    <scope>NUCLEOTIDE SEQUENCE</scope>
    <source>
        <strain evidence="1">Expedition CK06-06</strain>
    </source>
</reference>
<dbReference type="AlphaFoldDB" id="X1RKV3"/>
<dbReference type="SUPFAM" id="SSF81383">
    <property type="entry name" value="F-box domain"/>
    <property type="match status" value="1"/>
</dbReference>
<protein>
    <recommendedName>
        <fullName evidence="2">F-box domain-containing protein</fullName>
    </recommendedName>
</protein>
<name>X1RKV3_9ZZZZ</name>
<feature type="non-terminal residue" evidence="1">
    <location>
        <position position="94"/>
    </location>
</feature>
<organism evidence="1">
    <name type="scientific">marine sediment metagenome</name>
    <dbReference type="NCBI Taxonomy" id="412755"/>
    <lineage>
        <taxon>unclassified sequences</taxon>
        <taxon>metagenomes</taxon>
        <taxon>ecological metagenomes</taxon>
    </lineage>
</organism>
<dbReference type="EMBL" id="BARW01005607">
    <property type="protein sequence ID" value="GAI81263.1"/>
    <property type="molecule type" value="Genomic_DNA"/>
</dbReference>
<evidence type="ECO:0008006" key="2">
    <source>
        <dbReference type="Google" id="ProtNLM"/>
    </source>
</evidence>
<accession>X1RKV3</accession>
<comment type="caution">
    <text evidence="1">The sequence shown here is derived from an EMBL/GenBank/DDBJ whole genome shotgun (WGS) entry which is preliminary data.</text>
</comment>
<gene>
    <name evidence="1" type="ORF">S12H4_12075</name>
</gene>